<name>A0A7W7ZK98_9BACT</name>
<sequence length="61" mass="6931">MATEEQLRKLISKWTGDSDGFRAEARRLELSDLSRHATSVAMLEARTQAIDRCIVDVQILQ</sequence>
<organism evidence="1 2">
    <name type="scientific">Granulicella aggregans</name>
    <dbReference type="NCBI Taxonomy" id="474949"/>
    <lineage>
        <taxon>Bacteria</taxon>
        <taxon>Pseudomonadati</taxon>
        <taxon>Acidobacteriota</taxon>
        <taxon>Terriglobia</taxon>
        <taxon>Terriglobales</taxon>
        <taxon>Acidobacteriaceae</taxon>
        <taxon>Granulicella</taxon>
    </lineage>
</organism>
<dbReference type="Proteomes" id="UP000540989">
    <property type="component" value="Unassembled WGS sequence"/>
</dbReference>
<protein>
    <submittedName>
        <fullName evidence="1">Uncharacterized protein</fullName>
    </submittedName>
</protein>
<keyword evidence="2" id="KW-1185">Reference proteome</keyword>
<gene>
    <name evidence="1" type="ORF">HDF16_006230</name>
</gene>
<proteinExistence type="predicted"/>
<evidence type="ECO:0000313" key="1">
    <source>
        <dbReference type="EMBL" id="MBB5061494.1"/>
    </source>
</evidence>
<accession>A0A7W7ZK98</accession>
<reference evidence="1 2" key="1">
    <citation type="submission" date="2020-08" db="EMBL/GenBank/DDBJ databases">
        <title>Genomic Encyclopedia of Type Strains, Phase IV (KMG-V): Genome sequencing to study the core and pangenomes of soil and plant-associated prokaryotes.</title>
        <authorList>
            <person name="Whitman W."/>
        </authorList>
    </citation>
    <scope>NUCLEOTIDE SEQUENCE [LARGE SCALE GENOMIC DNA]</scope>
    <source>
        <strain evidence="1 2">M8UP14</strain>
    </source>
</reference>
<evidence type="ECO:0000313" key="2">
    <source>
        <dbReference type="Proteomes" id="UP000540989"/>
    </source>
</evidence>
<dbReference type="AlphaFoldDB" id="A0A7W7ZK98"/>
<dbReference type="EMBL" id="JACHIP010000047">
    <property type="protein sequence ID" value="MBB5061494.1"/>
    <property type="molecule type" value="Genomic_DNA"/>
</dbReference>
<comment type="caution">
    <text evidence="1">The sequence shown here is derived from an EMBL/GenBank/DDBJ whole genome shotgun (WGS) entry which is preliminary data.</text>
</comment>